<keyword evidence="2" id="KW-0804">Transcription</keyword>
<evidence type="ECO:0000256" key="4">
    <source>
        <dbReference type="PROSITE-ProRule" id="PRU00376"/>
    </source>
</evidence>
<dbReference type="AlphaFoldDB" id="A0AAW2YQD1"/>
<dbReference type="PANTHER" id="PTHR47573">
    <property type="entry name" value="PROTEIN AF-9 HOMOLOG"/>
    <property type="match status" value="1"/>
</dbReference>
<keyword evidence="3 4" id="KW-0539">Nucleus</keyword>
<keyword evidence="8" id="KW-1185">Reference proteome</keyword>
<evidence type="ECO:0000256" key="2">
    <source>
        <dbReference type="ARBA" id="ARBA00023163"/>
    </source>
</evidence>
<dbReference type="InterPro" id="IPR005033">
    <property type="entry name" value="YEATS"/>
</dbReference>
<dbReference type="Gene3D" id="2.60.40.1970">
    <property type="entry name" value="YEATS domain"/>
    <property type="match status" value="1"/>
</dbReference>
<dbReference type="GO" id="GO:0006355">
    <property type="term" value="P:regulation of DNA-templated transcription"/>
    <property type="evidence" value="ECO:0007669"/>
    <property type="project" value="InterPro"/>
</dbReference>
<dbReference type="InterPro" id="IPR055129">
    <property type="entry name" value="YEATS_dom"/>
</dbReference>
<evidence type="ECO:0000313" key="7">
    <source>
        <dbReference type="EMBL" id="KAL0479552.1"/>
    </source>
</evidence>
<accession>A0AAW2YQD1</accession>
<feature type="region of interest" description="Disordered" evidence="5">
    <location>
        <begin position="197"/>
        <end position="219"/>
    </location>
</feature>
<sequence length="219" mass="25662">MPKTKRMNDVLVVKPILYGNTSQALGKRAKEGKTHAWTVYVRGLTPEDDLSYIKNVEFQLHSSFAIPNRIVDQAPFEVSEQGWGEFEIIIIIYCKDSSIKPIKLRHPLRLWSTDPNVVSTKKPFCEETYDELLFYEPSEDFYKDLMLNQPFQQNVTPVKSYKLSVQNVVDQYAPIFSEEKELNRVNDAIKKINEQIQEHEERMAKAEQKIREHKEQNKQ</sequence>
<dbReference type="GO" id="GO:0005634">
    <property type="term" value="C:nucleus"/>
    <property type="evidence" value="ECO:0007669"/>
    <property type="project" value="UniProtKB-SubCell"/>
</dbReference>
<evidence type="ECO:0000256" key="3">
    <source>
        <dbReference type="ARBA" id="ARBA00023242"/>
    </source>
</evidence>
<name>A0AAW2YQD1_9EUKA</name>
<feature type="domain" description="YEATS" evidence="6">
    <location>
        <begin position="6"/>
        <end position="148"/>
    </location>
</feature>
<comment type="caution">
    <text evidence="7">The sequence shown here is derived from an EMBL/GenBank/DDBJ whole genome shotgun (WGS) entry which is preliminary data.</text>
</comment>
<dbReference type="PANTHER" id="PTHR47573:SF1">
    <property type="entry name" value="PROTEIN AF-9 HOMOLOG"/>
    <property type="match status" value="1"/>
</dbReference>
<protein>
    <submittedName>
        <fullName evidence="7">YEATS domain-containing protein</fullName>
    </submittedName>
</protein>
<evidence type="ECO:0000256" key="5">
    <source>
        <dbReference type="SAM" id="MobiDB-lite"/>
    </source>
</evidence>
<evidence type="ECO:0000313" key="8">
    <source>
        <dbReference type="Proteomes" id="UP001431209"/>
    </source>
</evidence>
<keyword evidence="1" id="KW-0805">Transcription regulation</keyword>
<dbReference type="PROSITE" id="PS51037">
    <property type="entry name" value="YEATS"/>
    <property type="match status" value="1"/>
</dbReference>
<organism evidence="7 8">
    <name type="scientific">Acrasis kona</name>
    <dbReference type="NCBI Taxonomy" id="1008807"/>
    <lineage>
        <taxon>Eukaryota</taxon>
        <taxon>Discoba</taxon>
        <taxon>Heterolobosea</taxon>
        <taxon>Tetramitia</taxon>
        <taxon>Eutetramitia</taxon>
        <taxon>Acrasidae</taxon>
        <taxon>Acrasis</taxon>
    </lineage>
</organism>
<proteinExistence type="predicted"/>
<reference evidence="7 8" key="1">
    <citation type="submission" date="2024-03" db="EMBL/GenBank/DDBJ databases">
        <title>The Acrasis kona genome and developmental transcriptomes reveal deep origins of eukaryotic multicellular pathways.</title>
        <authorList>
            <person name="Sheikh S."/>
            <person name="Fu C.-J."/>
            <person name="Brown M.W."/>
            <person name="Baldauf S.L."/>
        </authorList>
    </citation>
    <scope>NUCLEOTIDE SEQUENCE [LARGE SCALE GENOMIC DNA]</scope>
    <source>
        <strain evidence="7 8">ATCC MYA-3509</strain>
    </source>
</reference>
<evidence type="ECO:0000256" key="1">
    <source>
        <dbReference type="ARBA" id="ARBA00023015"/>
    </source>
</evidence>
<evidence type="ECO:0000259" key="6">
    <source>
        <dbReference type="PROSITE" id="PS51037"/>
    </source>
</evidence>
<dbReference type="Pfam" id="PF03366">
    <property type="entry name" value="YEATS"/>
    <property type="match status" value="1"/>
</dbReference>
<comment type="subcellular location">
    <subcellularLocation>
        <location evidence="4">Nucleus</location>
    </subcellularLocation>
</comment>
<gene>
    <name evidence="7" type="ORF">AKO1_007734</name>
</gene>
<dbReference type="Proteomes" id="UP001431209">
    <property type="component" value="Unassembled WGS sequence"/>
</dbReference>
<dbReference type="EMBL" id="JAOPGA020000576">
    <property type="protein sequence ID" value="KAL0479552.1"/>
    <property type="molecule type" value="Genomic_DNA"/>
</dbReference>
<dbReference type="InterPro" id="IPR038704">
    <property type="entry name" value="YEAST_sf"/>
</dbReference>